<proteinExistence type="predicted"/>
<sequence length="81" mass="8807">MASTCVKCMSFIIVIALFLYPLVQARQTEVFVPKQVHASNQPVKELKPPHIETPSGPLLPPKCCSKPAVHATSNSNVNNLP</sequence>
<dbReference type="Proteomes" id="UP001443914">
    <property type="component" value="Unassembled WGS sequence"/>
</dbReference>
<keyword evidence="1" id="KW-0732">Signal</keyword>
<evidence type="ECO:0000256" key="1">
    <source>
        <dbReference type="SAM" id="SignalP"/>
    </source>
</evidence>
<dbReference type="AlphaFoldDB" id="A0AAW1N804"/>
<keyword evidence="3" id="KW-1185">Reference proteome</keyword>
<evidence type="ECO:0000313" key="2">
    <source>
        <dbReference type="EMBL" id="KAK9755196.1"/>
    </source>
</evidence>
<protein>
    <recommendedName>
        <fullName evidence="4">Transmembrane protein</fullName>
    </recommendedName>
</protein>
<accession>A0AAW1N804</accession>
<feature type="chain" id="PRO_5044002191" description="Transmembrane protein" evidence="1">
    <location>
        <begin position="26"/>
        <end position="81"/>
    </location>
</feature>
<feature type="signal peptide" evidence="1">
    <location>
        <begin position="1"/>
        <end position="25"/>
    </location>
</feature>
<comment type="caution">
    <text evidence="2">The sequence shown here is derived from an EMBL/GenBank/DDBJ whole genome shotgun (WGS) entry which is preliminary data.</text>
</comment>
<reference evidence="2" key="1">
    <citation type="submission" date="2024-03" db="EMBL/GenBank/DDBJ databases">
        <title>WGS assembly of Saponaria officinalis var. Norfolk2.</title>
        <authorList>
            <person name="Jenkins J."/>
            <person name="Shu S."/>
            <person name="Grimwood J."/>
            <person name="Barry K."/>
            <person name="Goodstein D."/>
            <person name="Schmutz J."/>
            <person name="Leebens-Mack J."/>
            <person name="Osbourn A."/>
        </authorList>
    </citation>
    <scope>NUCLEOTIDE SEQUENCE [LARGE SCALE GENOMIC DNA]</scope>
    <source>
        <strain evidence="2">JIC</strain>
    </source>
</reference>
<evidence type="ECO:0000313" key="3">
    <source>
        <dbReference type="Proteomes" id="UP001443914"/>
    </source>
</evidence>
<organism evidence="2 3">
    <name type="scientific">Saponaria officinalis</name>
    <name type="common">Common soapwort</name>
    <name type="synonym">Lychnis saponaria</name>
    <dbReference type="NCBI Taxonomy" id="3572"/>
    <lineage>
        <taxon>Eukaryota</taxon>
        <taxon>Viridiplantae</taxon>
        <taxon>Streptophyta</taxon>
        <taxon>Embryophyta</taxon>
        <taxon>Tracheophyta</taxon>
        <taxon>Spermatophyta</taxon>
        <taxon>Magnoliopsida</taxon>
        <taxon>eudicotyledons</taxon>
        <taxon>Gunneridae</taxon>
        <taxon>Pentapetalae</taxon>
        <taxon>Caryophyllales</taxon>
        <taxon>Caryophyllaceae</taxon>
        <taxon>Caryophylleae</taxon>
        <taxon>Saponaria</taxon>
    </lineage>
</organism>
<gene>
    <name evidence="2" type="ORF">RND81_01G008400</name>
</gene>
<dbReference type="EMBL" id="JBDFQZ010000001">
    <property type="protein sequence ID" value="KAK9755196.1"/>
    <property type="molecule type" value="Genomic_DNA"/>
</dbReference>
<name>A0AAW1N804_SAPOF</name>
<evidence type="ECO:0008006" key="4">
    <source>
        <dbReference type="Google" id="ProtNLM"/>
    </source>
</evidence>